<reference evidence="1 2" key="1">
    <citation type="submission" date="2018-10" db="EMBL/GenBank/DDBJ databases">
        <authorList>
            <person name="Ekblom R."/>
            <person name="Jareborg N."/>
        </authorList>
    </citation>
    <scope>NUCLEOTIDE SEQUENCE [LARGE SCALE GENOMIC DNA]</scope>
    <source>
        <tissue evidence="1">Muscle</tissue>
    </source>
</reference>
<dbReference type="AlphaFoldDB" id="A0A9X9LC45"/>
<name>A0A9X9LC45_GULGU</name>
<comment type="caution">
    <text evidence="1">The sequence shown here is derived from an EMBL/GenBank/DDBJ whole genome shotgun (WGS) entry which is preliminary data.</text>
</comment>
<protein>
    <submittedName>
        <fullName evidence="1">Uncharacterized protein</fullName>
    </submittedName>
</protein>
<dbReference type="EMBL" id="CYRY02000015">
    <property type="protein sequence ID" value="VCW48619.1"/>
    <property type="molecule type" value="Genomic_DNA"/>
</dbReference>
<evidence type="ECO:0000313" key="1">
    <source>
        <dbReference type="EMBL" id="VCW48619.1"/>
    </source>
</evidence>
<organism evidence="1 2">
    <name type="scientific">Gulo gulo</name>
    <name type="common">Wolverine</name>
    <name type="synonym">Gluton</name>
    <dbReference type="NCBI Taxonomy" id="48420"/>
    <lineage>
        <taxon>Eukaryota</taxon>
        <taxon>Metazoa</taxon>
        <taxon>Chordata</taxon>
        <taxon>Craniata</taxon>
        <taxon>Vertebrata</taxon>
        <taxon>Euteleostomi</taxon>
        <taxon>Mammalia</taxon>
        <taxon>Eutheria</taxon>
        <taxon>Laurasiatheria</taxon>
        <taxon>Carnivora</taxon>
        <taxon>Caniformia</taxon>
        <taxon>Musteloidea</taxon>
        <taxon>Mustelidae</taxon>
        <taxon>Guloninae</taxon>
        <taxon>Gulo</taxon>
    </lineage>
</organism>
<sequence length="53" mass="5940">LPQYFGVLGELEWWPVAVYAGGSDPLWHMIDLAVHLKPGVCSHSRGPYTRCTK</sequence>
<accession>A0A9X9LC45</accession>
<dbReference type="Proteomes" id="UP000269945">
    <property type="component" value="Unassembled WGS sequence"/>
</dbReference>
<feature type="non-terminal residue" evidence="1">
    <location>
        <position position="1"/>
    </location>
</feature>
<proteinExistence type="predicted"/>
<keyword evidence="2" id="KW-1185">Reference proteome</keyword>
<gene>
    <name evidence="1" type="ORF">BN2614_LOCUS4</name>
</gene>
<evidence type="ECO:0000313" key="2">
    <source>
        <dbReference type="Proteomes" id="UP000269945"/>
    </source>
</evidence>